<dbReference type="EMBL" id="SRLO01000727">
    <property type="protein sequence ID" value="TNN47703.1"/>
    <property type="molecule type" value="Genomic_DNA"/>
</dbReference>
<name>A0A4Z2G490_9TELE</name>
<protein>
    <submittedName>
        <fullName evidence="2">Uncharacterized protein</fullName>
    </submittedName>
</protein>
<feature type="region of interest" description="Disordered" evidence="1">
    <location>
        <begin position="20"/>
        <end position="40"/>
    </location>
</feature>
<dbReference type="AlphaFoldDB" id="A0A4Z2G490"/>
<evidence type="ECO:0000256" key="1">
    <source>
        <dbReference type="SAM" id="MobiDB-lite"/>
    </source>
</evidence>
<gene>
    <name evidence="2" type="ORF">EYF80_042080</name>
</gene>
<keyword evidence="3" id="KW-1185">Reference proteome</keyword>
<feature type="compositionally biased region" description="Low complexity" evidence="1">
    <location>
        <begin position="30"/>
        <end position="40"/>
    </location>
</feature>
<accession>A0A4Z2G490</accession>
<organism evidence="2 3">
    <name type="scientific">Liparis tanakae</name>
    <name type="common">Tanaka's snailfish</name>
    <dbReference type="NCBI Taxonomy" id="230148"/>
    <lineage>
        <taxon>Eukaryota</taxon>
        <taxon>Metazoa</taxon>
        <taxon>Chordata</taxon>
        <taxon>Craniata</taxon>
        <taxon>Vertebrata</taxon>
        <taxon>Euteleostomi</taxon>
        <taxon>Actinopterygii</taxon>
        <taxon>Neopterygii</taxon>
        <taxon>Teleostei</taxon>
        <taxon>Neoteleostei</taxon>
        <taxon>Acanthomorphata</taxon>
        <taxon>Eupercaria</taxon>
        <taxon>Perciformes</taxon>
        <taxon>Cottioidei</taxon>
        <taxon>Cottales</taxon>
        <taxon>Liparidae</taxon>
        <taxon>Liparis</taxon>
    </lineage>
</organism>
<feature type="compositionally biased region" description="Basic and acidic residues" evidence="1">
    <location>
        <begin position="80"/>
        <end position="89"/>
    </location>
</feature>
<reference evidence="2 3" key="1">
    <citation type="submission" date="2019-03" db="EMBL/GenBank/DDBJ databases">
        <title>First draft genome of Liparis tanakae, snailfish: a comprehensive survey of snailfish specific genes.</title>
        <authorList>
            <person name="Kim W."/>
            <person name="Song I."/>
            <person name="Jeong J.-H."/>
            <person name="Kim D."/>
            <person name="Kim S."/>
            <person name="Ryu S."/>
            <person name="Song J.Y."/>
            <person name="Lee S.K."/>
        </authorList>
    </citation>
    <scope>NUCLEOTIDE SEQUENCE [LARGE SCALE GENOMIC DNA]</scope>
    <source>
        <tissue evidence="2">Muscle</tissue>
    </source>
</reference>
<feature type="region of interest" description="Disordered" evidence="1">
    <location>
        <begin position="60"/>
        <end position="103"/>
    </location>
</feature>
<sequence length="135" mass="14827">MTRSLGAELTGSSLIMMISSPGSRFPSDGPPTSSLTPLTPLTPTWCDRADHHRLLAARHEAEAQDRVPSHLHQAGGGGDRVQKSNRDTRSVSPPLKPPASLWEQRHMSRDVSLVIIDFPIMRRGDGKGERQESKK</sequence>
<comment type="caution">
    <text evidence="2">The sequence shown here is derived from an EMBL/GenBank/DDBJ whole genome shotgun (WGS) entry which is preliminary data.</text>
</comment>
<evidence type="ECO:0000313" key="2">
    <source>
        <dbReference type="EMBL" id="TNN47703.1"/>
    </source>
</evidence>
<evidence type="ECO:0000313" key="3">
    <source>
        <dbReference type="Proteomes" id="UP000314294"/>
    </source>
</evidence>
<dbReference type="Proteomes" id="UP000314294">
    <property type="component" value="Unassembled WGS sequence"/>
</dbReference>
<proteinExistence type="predicted"/>